<keyword evidence="2" id="KW-1185">Reference proteome</keyword>
<evidence type="ECO:0000313" key="1">
    <source>
        <dbReference type="EMBL" id="EOD54204.1"/>
    </source>
</evidence>
<accession>R1H6W0</accession>
<sequence>MGAVAMNPVLMVLLCGSGRWLGGGRAVWYATGIRQARAAQGAGYARLAGLAGGGVRLFGGDRFRDCRIG</sequence>
<name>R1H6W0_9GAMM</name>
<dbReference type="EMBL" id="AQGQ01000126">
    <property type="protein sequence ID" value="EOD54204.1"/>
    <property type="molecule type" value="Genomic_DNA"/>
</dbReference>
<organism evidence="1 2">
    <name type="scientific">Aeromonas molluscorum 848</name>
    <dbReference type="NCBI Taxonomy" id="1268236"/>
    <lineage>
        <taxon>Bacteria</taxon>
        <taxon>Pseudomonadati</taxon>
        <taxon>Pseudomonadota</taxon>
        <taxon>Gammaproteobacteria</taxon>
        <taxon>Aeromonadales</taxon>
        <taxon>Aeromonadaceae</taxon>
        <taxon>Aeromonas</taxon>
    </lineage>
</organism>
<dbReference type="Proteomes" id="UP000013526">
    <property type="component" value="Unassembled WGS sequence"/>
</dbReference>
<dbReference type="AlphaFoldDB" id="R1H6W0"/>
<protein>
    <submittedName>
        <fullName evidence="1">Uncharacterized protein</fullName>
    </submittedName>
</protein>
<comment type="caution">
    <text evidence="1">The sequence shown here is derived from an EMBL/GenBank/DDBJ whole genome shotgun (WGS) entry which is preliminary data.</text>
</comment>
<reference evidence="1 2" key="1">
    <citation type="journal article" date="2013" name="Genome Announc.">
        <title>Draft Genome Sequence of Aeromonas molluscorum Strain 848TT, Isolated from Bivalve Molluscs.</title>
        <authorList>
            <person name="Spataro N."/>
            <person name="Farfan M."/>
            <person name="Albarral V."/>
            <person name="Sanglas A."/>
            <person name="Loren J.G."/>
            <person name="Fuste M.C."/>
            <person name="Bosch E."/>
        </authorList>
    </citation>
    <scope>NUCLEOTIDE SEQUENCE [LARGE SCALE GENOMIC DNA]</scope>
    <source>
        <strain evidence="1 2">848</strain>
    </source>
</reference>
<proteinExistence type="predicted"/>
<evidence type="ECO:0000313" key="2">
    <source>
        <dbReference type="Proteomes" id="UP000013526"/>
    </source>
</evidence>
<gene>
    <name evidence="1" type="ORF">G113_15598</name>
</gene>